<evidence type="ECO:0000259" key="3">
    <source>
        <dbReference type="PROSITE" id="PS51186"/>
    </source>
</evidence>
<evidence type="ECO:0000313" key="5">
    <source>
        <dbReference type="Proteomes" id="UP000234956"/>
    </source>
</evidence>
<proteinExistence type="predicted"/>
<dbReference type="SUPFAM" id="SSF55729">
    <property type="entry name" value="Acyl-CoA N-acyltransferases (Nat)"/>
    <property type="match status" value="1"/>
</dbReference>
<dbReference type="GO" id="GO:0016747">
    <property type="term" value="F:acyltransferase activity, transferring groups other than amino-acyl groups"/>
    <property type="evidence" value="ECO:0007669"/>
    <property type="project" value="InterPro"/>
</dbReference>
<keyword evidence="1 4" id="KW-0808">Transferase</keyword>
<feature type="domain" description="N-acetyltransferase" evidence="3">
    <location>
        <begin position="1"/>
        <end position="165"/>
    </location>
</feature>
<dbReference type="InterPro" id="IPR016181">
    <property type="entry name" value="Acyl_CoA_acyltransferase"/>
</dbReference>
<gene>
    <name evidence="4" type="ORF">CRI88_09595</name>
</gene>
<evidence type="ECO:0000256" key="1">
    <source>
        <dbReference type="ARBA" id="ARBA00022679"/>
    </source>
</evidence>
<dbReference type="InterPro" id="IPR050680">
    <property type="entry name" value="YpeA/RimI_acetyltransf"/>
</dbReference>
<dbReference type="Proteomes" id="UP000234956">
    <property type="component" value="Unassembled WGS sequence"/>
</dbReference>
<sequence>MEIRLLTAADAEVYRHLRLEGLQMNPEAFGSSFEEEKDMGLALFASRLEGQESFTFGAFEQNDLLGVATLVQENKMKLKHKANIFAVYVSPKKRGLGLGKHLMLAVINQAKVLAVVEQINLTVVSSNDSAKGLYKSLGFQVFGTEKRALKIGQQYVDEDYMVLYI</sequence>
<dbReference type="CDD" id="cd04301">
    <property type="entry name" value="NAT_SF"/>
    <property type="match status" value="1"/>
</dbReference>
<comment type="caution">
    <text evidence="4">The sequence shown here is derived from an EMBL/GenBank/DDBJ whole genome shotgun (WGS) entry which is preliminary data.</text>
</comment>
<dbReference type="Gene3D" id="3.40.630.30">
    <property type="match status" value="1"/>
</dbReference>
<dbReference type="InterPro" id="IPR000182">
    <property type="entry name" value="GNAT_dom"/>
</dbReference>
<reference evidence="4 5" key="1">
    <citation type="submission" date="2017-10" db="EMBL/GenBank/DDBJ databases">
        <title>Draft genome of Lysinibacillus fusiformis strain Juneja, a laboratory-derived pathogen of Drosophila melanogaster.</title>
        <authorList>
            <person name="Smith B.R."/>
            <person name="Unckless R.L."/>
        </authorList>
    </citation>
    <scope>NUCLEOTIDE SEQUENCE [LARGE SCALE GENOMIC DNA]</scope>
    <source>
        <strain evidence="4 5">Juneja</strain>
    </source>
</reference>
<protein>
    <submittedName>
        <fullName evidence="4">N-acetyltransferase</fullName>
    </submittedName>
</protein>
<accession>A0A2I0V2M0</accession>
<evidence type="ECO:0000256" key="2">
    <source>
        <dbReference type="ARBA" id="ARBA00023315"/>
    </source>
</evidence>
<evidence type="ECO:0000313" key="4">
    <source>
        <dbReference type="EMBL" id="PKU52558.1"/>
    </source>
</evidence>
<dbReference type="Pfam" id="PF13420">
    <property type="entry name" value="Acetyltransf_4"/>
    <property type="match status" value="1"/>
</dbReference>
<name>A0A2I0V2M0_9BACI</name>
<dbReference type="RefSeq" id="WP_036122871.1">
    <property type="nucleotide sequence ID" value="NZ_PDFK01000002.1"/>
</dbReference>
<dbReference type="EMBL" id="PDFK01000002">
    <property type="protein sequence ID" value="PKU52558.1"/>
    <property type="molecule type" value="Genomic_DNA"/>
</dbReference>
<keyword evidence="2" id="KW-0012">Acyltransferase</keyword>
<dbReference type="PROSITE" id="PS51186">
    <property type="entry name" value="GNAT"/>
    <property type="match status" value="1"/>
</dbReference>
<organism evidence="4 5">
    <name type="scientific">Lysinibacillus fusiformis</name>
    <dbReference type="NCBI Taxonomy" id="28031"/>
    <lineage>
        <taxon>Bacteria</taxon>
        <taxon>Bacillati</taxon>
        <taxon>Bacillota</taxon>
        <taxon>Bacilli</taxon>
        <taxon>Bacillales</taxon>
        <taxon>Bacillaceae</taxon>
        <taxon>Lysinibacillus</taxon>
    </lineage>
</organism>
<dbReference type="PANTHER" id="PTHR43420">
    <property type="entry name" value="ACETYLTRANSFERASE"/>
    <property type="match status" value="1"/>
</dbReference>
<dbReference type="AlphaFoldDB" id="A0A2I0V2M0"/>
<dbReference type="PANTHER" id="PTHR43420:SF51">
    <property type="entry name" value="PEPTIDYL-LYSINE N-ACETYLTRANSFERASE YIAC"/>
    <property type="match status" value="1"/>
</dbReference>